<evidence type="ECO:0000259" key="3">
    <source>
        <dbReference type="Pfam" id="PF19913"/>
    </source>
</evidence>
<dbReference type="Pfam" id="PF20053">
    <property type="entry name" value="WC-rich"/>
    <property type="match status" value="1"/>
</dbReference>
<keyword evidence="6" id="KW-1185">Reference proteome</keyword>
<feature type="region of interest" description="Disordered" evidence="1">
    <location>
        <begin position="174"/>
        <end position="204"/>
    </location>
</feature>
<keyword evidence="2" id="KW-0812">Transmembrane</keyword>
<sequence length="882" mass="98493">MPSGRKRWNLHDGPQGSLRRLRNQLAEDGCAESQVVLAKQLLEEKCELEADKISNFKQALEWLICATEQAHPEARRMLRRCVRSGVIDEASAPIVRAKACLAASRQETVARKAARDLFASLSNGEQYITTAQLERRIREICCCTLRKEPDDDAIDDEAPEEARALDGEQALEPSQLQSGDHLHSNGTIRTHDTDDDYTDRPTHSDDIRNLTVDNLVSAAVDYCQGELPLVSRELTLTDPSAKALDHIPALHRAFLHPLVFVQVLYLKLLYYLGSFSFRLSNIELSLLLVAYLSVGTDGLYHLVPLVLYYSSTIVMTVCTFKMLLAKRQFVDFRKWSGLFLRYSDGTLRPDEAEDLFVRNNLGPFLQFFLALFLNLFLYPFIANQWVPFSEFCVLSFCLMFLTLFSFGTNGNPYPDVLALISFGINVLAKYPYEKDTVVHQGWRFLDLHVSNYPSYILGNGIEFCLNARVFFSLLIPVILFAMARRSDWRGVLKYALPHCVTLSWLQMFITCSHGSTTYGLIRGTLALVCSVLFLPLMGVVTVTLPVFAFLQYVTISKLFYTVSVLVGLTAGLGVTCLLAKSESTKKFVTPFQLAVGLATLVYMSNQFLVQIQEDGLPAGLVEILGEKESIKNLLTNEYGSDDDDAAYHISWEEYYRRCHAPAWAAAGTAGAQLQCAALDGARVRWEGRVSDVVVTGVRNGWSRLAGWLPRALAELVRCYYGEEYSTLCRSAEGALLGDCEFVVAVARQMGRSCHLNNLNEYTYEVTLDMPAGGGLLARGAQVALALEHAFGNVTRRLRARDRVRFRGLLANEHGSYDIGRPRLVVRGYELTCVDCQAARGAVSAEAPRSSKLSELCKTIVNDCVVSAKYILNFILNPVIVFK</sequence>
<keyword evidence="2" id="KW-1133">Transmembrane helix</keyword>
<dbReference type="Pfam" id="PF19913">
    <property type="entry name" value="WCOB"/>
    <property type="match status" value="1"/>
</dbReference>
<feature type="domain" description="Wolframin EF-hand" evidence="4">
    <location>
        <begin position="110"/>
        <end position="223"/>
    </location>
</feature>
<proteinExistence type="predicted"/>
<feature type="transmembrane region" description="Helical" evidence="2">
    <location>
        <begin position="364"/>
        <end position="382"/>
    </location>
</feature>
<name>A0ABM3M0M0_BICAN</name>
<evidence type="ECO:0000259" key="5">
    <source>
        <dbReference type="Pfam" id="PF20053"/>
    </source>
</evidence>
<dbReference type="GeneID" id="112054510"/>
<dbReference type="InterPro" id="IPR045400">
    <property type="entry name" value="Wolframin_Cys-rich"/>
</dbReference>
<evidence type="ECO:0000256" key="1">
    <source>
        <dbReference type="SAM" id="MobiDB-lite"/>
    </source>
</evidence>
<dbReference type="InterPro" id="IPR011990">
    <property type="entry name" value="TPR-like_helical_dom_sf"/>
</dbReference>
<feature type="domain" description="Wolframin cysteine-rich" evidence="5">
    <location>
        <begin position="651"/>
        <end position="757"/>
    </location>
</feature>
<evidence type="ECO:0000259" key="4">
    <source>
        <dbReference type="Pfam" id="PF19914"/>
    </source>
</evidence>
<feature type="transmembrane region" description="Helical" evidence="2">
    <location>
        <begin position="388"/>
        <end position="406"/>
    </location>
</feature>
<dbReference type="PANTHER" id="PTHR13098:SF3">
    <property type="entry name" value="WOLFRAMIN"/>
    <property type="match status" value="1"/>
</dbReference>
<dbReference type="Gene3D" id="1.25.40.10">
    <property type="entry name" value="Tetratricopeptide repeat domain"/>
    <property type="match status" value="1"/>
</dbReference>
<keyword evidence="2" id="KW-0472">Membrane</keyword>
<dbReference type="Proteomes" id="UP001652582">
    <property type="component" value="Chromosome 24"/>
</dbReference>
<feature type="transmembrane region" description="Helical" evidence="2">
    <location>
        <begin position="558"/>
        <end position="579"/>
    </location>
</feature>
<dbReference type="Pfam" id="PF19914">
    <property type="entry name" value="WEF-hand"/>
    <property type="match status" value="1"/>
</dbReference>
<accession>A0ABM3M0M0</accession>
<dbReference type="RefSeq" id="XP_052744868.1">
    <property type="nucleotide sequence ID" value="XM_052888908.1"/>
</dbReference>
<feature type="transmembrane region" description="Helical" evidence="2">
    <location>
        <begin position="284"/>
        <end position="300"/>
    </location>
</feature>
<evidence type="ECO:0000313" key="7">
    <source>
        <dbReference type="RefSeq" id="XP_052744868.1"/>
    </source>
</evidence>
<feature type="transmembrane region" description="Helical" evidence="2">
    <location>
        <begin position="525"/>
        <end position="552"/>
    </location>
</feature>
<feature type="transmembrane region" description="Helical" evidence="2">
    <location>
        <begin position="254"/>
        <end position="272"/>
    </location>
</feature>
<reference evidence="7" key="1">
    <citation type="submission" date="2025-08" db="UniProtKB">
        <authorList>
            <consortium name="RefSeq"/>
        </authorList>
    </citation>
    <scope>IDENTIFICATION</scope>
</reference>
<evidence type="ECO:0000256" key="2">
    <source>
        <dbReference type="SAM" id="Phobius"/>
    </source>
</evidence>
<dbReference type="PANTHER" id="PTHR13098">
    <property type="entry name" value="WOLFRAMIN"/>
    <property type="match status" value="1"/>
</dbReference>
<dbReference type="InterPro" id="IPR045461">
    <property type="entry name" value="Wolframin_OB_fold"/>
</dbReference>
<organism evidence="6 7">
    <name type="scientific">Bicyclus anynana</name>
    <name type="common">Squinting bush brown butterfly</name>
    <dbReference type="NCBI Taxonomy" id="110368"/>
    <lineage>
        <taxon>Eukaryota</taxon>
        <taxon>Metazoa</taxon>
        <taxon>Ecdysozoa</taxon>
        <taxon>Arthropoda</taxon>
        <taxon>Hexapoda</taxon>
        <taxon>Insecta</taxon>
        <taxon>Pterygota</taxon>
        <taxon>Neoptera</taxon>
        <taxon>Endopterygota</taxon>
        <taxon>Lepidoptera</taxon>
        <taxon>Glossata</taxon>
        <taxon>Ditrysia</taxon>
        <taxon>Papilionoidea</taxon>
        <taxon>Nymphalidae</taxon>
        <taxon>Satyrinae</taxon>
        <taxon>Satyrini</taxon>
        <taxon>Mycalesina</taxon>
        <taxon>Bicyclus</taxon>
    </lineage>
</organism>
<feature type="transmembrane region" description="Helical" evidence="2">
    <location>
        <begin position="591"/>
        <end position="609"/>
    </location>
</feature>
<protein>
    <submittedName>
        <fullName evidence="7">Wolframin isoform X1</fullName>
    </submittedName>
</protein>
<dbReference type="PRINTS" id="PR02060">
    <property type="entry name" value="WOLFFAMILY"/>
</dbReference>
<feature type="transmembrane region" description="Helical" evidence="2">
    <location>
        <begin position="452"/>
        <end position="483"/>
    </location>
</feature>
<dbReference type="InterPro" id="IPR045460">
    <property type="entry name" value="Wolframin_EF-hand"/>
</dbReference>
<evidence type="ECO:0000313" key="6">
    <source>
        <dbReference type="Proteomes" id="UP001652582"/>
    </source>
</evidence>
<gene>
    <name evidence="7" type="primary">LOC112054510</name>
</gene>
<feature type="domain" description="Wolframin OB-fold" evidence="3">
    <location>
        <begin position="759"/>
        <end position="882"/>
    </location>
</feature>
<dbReference type="InterPro" id="IPR026209">
    <property type="entry name" value="Wolframin_fam"/>
</dbReference>